<proteinExistence type="predicted"/>
<dbReference type="AlphaFoldDB" id="A0AB73IQD4"/>
<evidence type="ECO:0000313" key="2">
    <source>
        <dbReference type="Proteomes" id="UP001229486"/>
    </source>
</evidence>
<dbReference type="RefSeq" id="WP_392396399.1">
    <property type="nucleotide sequence ID" value="NZ_JAURTK010000038.1"/>
</dbReference>
<dbReference type="Proteomes" id="UP001229486">
    <property type="component" value="Unassembled WGS sequence"/>
</dbReference>
<accession>A0AB73IQD4</accession>
<evidence type="ECO:0008006" key="3">
    <source>
        <dbReference type="Google" id="ProtNLM"/>
    </source>
</evidence>
<reference evidence="1" key="1">
    <citation type="submission" date="2023-07" db="EMBL/GenBank/DDBJ databases">
        <title>Sorghum-associated microbial communities from plants grown in Nebraska, USA.</title>
        <authorList>
            <person name="Schachtman D."/>
        </authorList>
    </citation>
    <scope>NUCLEOTIDE SEQUENCE</scope>
    <source>
        <strain evidence="1">DS1061</strain>
    </source>
</reference>
<name>A0AB73IQD4_9BURK</name>
<gene>
    <name evidence="1" type="ORF">J2793_007371</name>
</gene>
<dbReference type="EMBL" id="JAURTK010000038">
    <property type="protein sequence ID" value="MDP9651896.1"/>
    <property type="molecule type" value="Genomic_DNA"/>
</dbReference>
<protein>
    <recommendedName>
        <fullName evidence="3">Phage head morphogenesis domain-containing protein</fullName>
    </recommendedName>
</protein>
<sequence>MATFFETVTAAIRDFEENGFDSVERLQYWTDLIRRAAAESLTPESVLNEQLTRALGSIYKRMVDDGQILKKHPGVPRFTIDRLKPRLRGELDRRMMVSRSLIKLNREAMVEKTTQRFAGWASSIPAGGSRAVETKDVKDNIRKALTSLSFEERRCVIDQSAKFVSSLNDIIATDGGAIAARWHSQFRRAGYNFRPDHKERDGRVYAIRGNWAVEKGLMKVGPAGYTDQITQPAEEVYCSCTYVYLYNLRDLPDEMITQKGKDELAAVRAKIAAMRA</sequence>
<organism evidence="1 2">
    <name type="scientific">Paraburkholderia caledonica</name>
    <dbReference type="NCBI Taxonomy" id="134536"/>
    <lineage>
        <taxon>Bacteria</taxon>
        <taxon>Pseudomonadati</taxon>
        <taxon>Pseudomonadota</taxon>
        <taxon>Betaproteobacteria</taxon>
        <taxon>Burkholderiales</taxon>
        <taxon>Burkholderiaceae</taxon>
        <taxon>Paraburkholderia</taxon>
    </lineage>
</organism>
<comment type="caution">
    <text evidence="1">The sequence shown here is derived from an EMBL/GenBank/DDBJ whole genome shotgun (WGS) entry which is preliminary data.</text>
</comment>
<evidence type="ECO:0000313" key="1">
    <source>
        <dbReference type="EMBL" id="MDP9651896.1"/>
    </source>
</evidence>